<name>A0A844HQM4_9RHOB</name>
<comment type="caution">
    <text evidence="1">The sequence shown here is derived from an EMBL/GenBank/DDBJ whole genome shotgun (WGS) entry which is preliminary data.</text>
</comment>
<organism evidence="1 2">
    <name type="scientific">Paracoccus litorisediminis</name>
    <dbReference type="NCBI Taxonomy" id="2006130"/>
    <lineage>
        <taxon>Bacteria</taxon>
        <taxon>Pseudomonadati</taxon>
        <taxon>Pseudomonadota</taxon>
        <taxon>Alphaproteobacteria</taxon>
        <taxon>Rhodobacterales</taxon>
        <taxon>Paracoccaceae</taxon>
        <taxon>Paracoccus</taxon>
    </lineage>
</organism>
<dbReference type="EMBL" id="WMIG01000026">
    <property type="protein sequence ID" value="MTH62146.1"/>
    <property type="molecule type" value="Genomic_DNA"/>
</dbReference>
<dbReference type="AlphaFoldDB" id="A0A844HQM4"/>
<reference evidence="1 2" key="1">
    <citation type="submission" date="2019-11" db="EMBL/GenBank/DDBJ databases">
        <authorList>
            <person name="Dong K."/>
        </authorList>
    </citation>
    <scope>NUCLEOTIDE SEQUENCE [LARGE SCALE GENOMIC DNA]</scope>
    <source>
        <strain evidence="1 2">NBRC 112902</strain>
    </source>
</reference>
<sequence length="80" mass="9238">MKARLLPDRANFELIGRHAHQVHCVSSLADLIRFYRGLMERKSGAYADHYEETWSELERVRRELLGSEQSKSGRGHASAR</sequence>
<gene>
    <name evidence="1" type="ORF">GL300_23385</name>
</gene>
<evidence type="ECO:0000313" key="1">
    <source>
        <dbReference type="EMBL" id="MTH62146.1"/>
    </source>
</evidence>
<dbReference type="RefSeq" id="WP_155042097.1">
    <property type="nucleotide sequence ID" value="NZ_WMIG01000026.1"/>
</dbReference>
<keyword evidence="2" id="KW-1185">Reference proteome</keyword>
<proteinExistence type="predicted"/>
<dbReference type="Proteomes" id="UP000449846">
    <property type="component" value="Unassembled WGS sequence"/>
</dbReference>
<evidence type="ECO:0000313" key="2">
    <source>
        <dbReference type="Proteomes" id="UP000449846"/>
    </source>
</evidence>
<protein>
    <submittedName>
        <fullName evidence="1">Uncharacterized protein</fullName>
    </submittedName>
</protein>
<accession>A0A844HQM4</accession>